<comment type="function">
    <text evidence="3">Required for formate dehydrogenase (FDH) activity. Acts as a sulfur carrier protein that transfers sulfur from IscS to the molybdenum cofactor prior to its insertion into FDH.</text>
</comment>
<comment type="subcellular location">
    <subcellularLocation>
        <location evidence="3">Cytoplasm</location>
    </subcellularLocation>
</comment>
<dbReference type="EMBL" id="CP015249">
    <property type="protein sequence ID" value="ANB16250.1"/>
    <property type="molecule type" value="Genomic_DNA"/>
</dbReference>
<dbReference type="NCBIfam" id="TIGR00129">
    <property type="entry name" value="fdhD_narQ"/>
    <property type="match status" value="1"/>
</dbReference>
<accession>A0A161HIM5</accession>
<dbReference type="Gene3D" id="3.10.20.10">
    <property type="match status" value="1"/>
</dbReference>
<evidence type="ECO:0000256" key="3">
    <source>
        <dbReference type="HAMAP-Rule" id="MF_00187"/>
    </source>
</evidence>
<dbReference type="HAMAP" id="MF_00187">
    <property type="entry name" value="FdhD"/>
    <property type="match status" value="1"/>
</dbReference>
<dbReference type="PANTHER" id="PTHR30592">
    <property type="entry name" value="FORMATE DEHYDROGENASE"/>
    <property type="match status" value="1"/>
</dbReference>
<dbReference type="GO" id="GO:0006777">
    <property type="term" value="P:Mo-molybdopterin cofactor biosynthetic process"/>
    <property type="evidence" value="ECO:0007669"/>
    <property type="project" value="UniProtKB-UniRule"/>
</dbReference>
<dbReference type="InterPro" id="IPR003786">
    <property type="entry name" value="FdhD"/>
</dbReference>
<dbReference type="GO" id="GO:0097163">
    <property type="term" value="F:sulfur carrier activity"/>
    <property type="evidence" value="ECO:0007669"/>
    <property type="project" value="UniProtKB-UniRule"/>
</dbReference>
<evidence type="ECO:0000313" key="4">
    <source>
        <dbReference type="EMBL" id="ANB16250.1"/>
    </source>
</evidence>
<dbReference type="PATRIC" id="fig|1300342.3.peg.206"/>
<proteinExistence type="inferred from homology"/>
<keyword evidence="5" id="KW-1185">Reference proteome</keyword>
<dbReference type="Pfam" id="PF02634">
    <property type="entry name" value="FdhD-NarQ"/>
    <property type="match status" value="1"/>
</dbReference>
<dbReference type="Proteomes" id="UP000076830">
    <property type="component" value="Chromosome"/>
</dbReference>
<name>A0A161HIM5_9GAMM</name>
<feature type="active site" description="Cysteine persulfide intermediate" evidence="3">
    <location>
        <position position="97"/>
    </location>
</feature>
<keyword evidence="1 3" id="KW-0963">Cytoplasm</keyword>
<dbReference type="GO" id="GO:0005737">
    <property type="term" value="C:cytoplasm"/>
    <property type="evidence" value="ECO:0007669"/>
    <property type="project" value="UniProtKB-SubCell"/>
</dbReference>
<gene>
    <name evidence="3" type="primary">fdhD</name>
    <name evidence="4" type="ORF">I596_211</name>
</gene>
<sequence length="256" mass="26513">MRGGQRLQEDDWIAAEIPVAIHYNGQPHVVMMATPADLEDFVLGFSLSEAVIAGAHELGEVQVHPLLEGIEVAARIPEDRAAAVATRQRNLTGRSSCGLCGTQELEDVVRHPPPVGAGPVIDAAALQRALAALGRAQPVNALTGATHAAAWADPAGTLLAVREDVGRHNALDKLIGAMAAAEIDPQAGFVVVTSRASYEMVQKAATVGITLMAAISAPTALAIHLAASAGLTLVGFARPDGHAVYSHPHRISAPES</sequence>
<dbReference type="AlphaFoldDB" id="A0A161HIM5"/>
<evidence type="ECO:0000256" key="2">
    <source>
        <dbReference type="ARBA" id="ARBA00023150"/>
    </source>
</evidence>
<dbReference type="KEGG" id="dko:I596_211"/>
<dbReference type="PIRSF" id="PIRSF015626">
    <property type="entry name" value="FdhD"/>
    <property type="match status" value="1"/>
</dbReference>
<reference evidence="4 5" key="1">
    <citation type="submission" date="2016-04" db="EMBL/GenBank/DDBJ databases">
        <title>Complete genome sequence of Dokdonella koreensis DS-123T.</title>
        <authorList>
            <person name="Kim J.F."/>
            <person name="Lee H."/>
            <person name="Kwak M.-J."/>
        </authorList>
    </citation>
    <scope>NUCLEOTIDE SEQUENCE [LARGE SCALE GENOMIC DNA]</scope>
    <source>
        <strain evidence="4 5">DS-123</strain>
    </source>
</reference>
<dbReference type="PANTHER" id="PTHR30592:SF1">
    <property type="entry name" value="SULFUR CARRIER PROTEIN FDHD"/>
    <property type="match status" value="1"/>
</dbReference>
<organism evidence="4 5">
    <name type="scientific">Dokdonella koreensis DS-123</name>
    <dbReference type="NCBI Taxonomy" id="1300342"/>
    <lineage>
        <taxon>Bacteria</taxon>
        <taxon>Pseudomonadati</taxon>
        <taxon>Pseudomonadota</taxon>
        <taxon>Gammaproteobacteria</taxon>
        <taxon>Lysobacterales</taxon>
        <taxon>Rhodanobacteraceae</taxon>
        <taxon>Dokdonella</taxon>
    </lineage>
</organism>
<evidence type="ECO:0000256" key="1">
    <source>
        <dbReference type="ARBA" id="ARBA00022490"/>
    </source>
</evidence>
<protein>
    <recommendedName>
        <fullName evidence="3">Sulfur carrier protein FdhD</fullName>
    </recommendedName>
</protein>
<dbReference type="SUPFAM" id="SSF53927">
    <property type="entry name" value="Cytidine deaminase-like"/>
    <property type="match status" value="1"/>
</dbReference>
<comment type="similarity">
    <text evidence="3">Belongs to the FdhD family.</text>
</comment>
<comment type="caution">
    <text evidence="3">Lacks conserved residue(s) required for the propagation of feature annotation.</text>
</comment>
<dbReference type="InterPro" id="IPR016193">
    <property type="entry name" value="Cytidine_deaminase-like"/>
</dbReference>
<dbReference type="GO" id="GO:0016783">
    <property type="term" value="F:sulfurtransferase activity"/>
    <property type="evidence" value="ECO:0007669"/>
    <property type="project" value="InterPro"/>
</dbReference>
<dbReference type="STRING" id="1300342.I596_211"/>
<evidence type="ECO:0000313" key="5">
    <source>
        <dbReference type="Proteomes" id="UP000076830"/>
    </source>
</evidence>
<dbReference type="Gene3D" id="3.40.140.10">
    <property type="entry name" value="Cytidine Deaminase, domain 2"/>
    <property type="match status" value="1"/>
</dbReference>
<keyword evidence="2 3" id="KW-0501">Molybdenum cofactor biosynthesis</keyword>